<dbReference type="InterPro" id="IPR007334">
    <property type="entry name" value="UPF0208"/>
</dbReference>
<keyword evidence="4" id="KW-0997">Cell inner membrane</keyword>
<keyword evidence="6 8" id="KW-1133">Transmembrane helix</keyword>
<dbReference type="Proteomes" id="UP000294555">
    <property type="component" value="Unassembled WGS sequence"/>
</dbReference>
<dbReference type="GO" id="GO:0005886">
    <property type="term" value="C:plasma membrane"/>
    <property type="evidence" value="ECO:0007669"/>
    <property type="project" value="UniProtKB-SubCell"/>
</dbReference>
<comment type="caution">
    <text evidence="9">The sequence shown here is derived from an EMBL/GenBank/DDBJ whole genome shotgun (WGS) entry which is preliminary data.</text>
</comment>
<evidence type="ECO:0000256" key="2">
    <source>
        <dbReference type="ARBA" id="ARBA00009474"/>
    </source>
</evidence>
<dbReference type="NCBIfam" id="NF002493">
    <property type="entry name" value="PRK01816.1"/>
    <property type="match status" value="1"/>
</dbReference>
<evidence type="ECO:0000256" key="4">
    <source>
        <dbReference type="ARBA" id="ARBA00022519"/>
    </source>
</evidence>
<feature type="transmembrane region" description="Helical" evidence="8">
    <location>
        <begin position="46"/>
        <end position="63"/>
    </location>
</feature>
<keyword evidence="10" id="KW-1185">Reference proteome</keyword>
<sequence length="151" mass="16949">MATIPSGSVSWYKIFQRGQDYMKTWPTDKRLAPLFPENRMITATRFAVRFMPAVAVFTLSWQIALGGQLGPAVATAVFACSLPMQGLWWLGKRSVTPLPPTLLHWFHEVRHQLTEAGQAMAPVEGAPTYQMLADVLKRAFKLLDKAFLDDL</sequence>
<dbReference type="AlphaFoldDB" id="A0A4R1NRX4"/>
<evidence type="ECO:0000256" key="8">
    <source>
        <dbReference type="HAMAP-Rule" id="MF_01101"/>
    </source>
</evidence>
<dbReference type="HAMAP" id="MF_01101">
    <property type="entry name" value="UPF0208"/>
    <property type="match status" value="1"/>
</dbReference>
<evidence type="ECO:0000313" key="10">
    <source>
        <dbReference type="Proteomes" id="UP000294555"/>
    </source>
</evidence>
<keyword evidence="5 8" id="KW-0812">Transmembrane</keyword>
<reference evidence="9 10" key="1">
    <citation type="submission" date="2019-02" db="EMBL/GenBank/DDBJ databases">
        <title>Investigation of anaerobic lignin degradation for improved lignocellulosic biofuels.</title>
        <authorList>
            <person name="Deangelis K."/>
        </authorList>
    </citation>
    <scope>NUCLEOTIDE SEQUENCE [LARGE SCALE GENOMIC DNA]</scope>
    <source>
        <strain evidence="9 10">159R</strain>
    </source>
</reference>
<evidence type="ECO:0000256" key="3">
    <source>
        <dbReference type="ARBA" id="ARBA00022475"/>
    </source>
</evidence>
<evidence type="ECO:0000256" key="6">
    <source>
        <dbReference type="ARBA" id="ARBA00022989"/>
    </source>
</evidence>
<dbReference type="RefSeq" id="WP_132927212.1">
    <property type="nucleotide sequence ID" value="NZ_CP075169.1"/>
</dbReference>
<feature type="transmembrane region" description="Helical" evidence="8">
    <location>
        <begin position="69"/>
        <end position="90"/>
    </location>
</feature>
<organism evidence="9 10">
    <name type="scientific">Sodalis ligni</name>
    <dbReference type="NCBI Taxonomy" id="2697027"/>
    <lineage>
        <taxon>Bacteria</taxon>
        <taxon>Pseudomonadati</taxon>
        <taxon>Pseudomonadota</taxon>
        <taxon>Gammaproteobacteria</taxon>
        <taxon>Enterobacterales</taxon>
        <taxon>Bruguierivoracaceae</taxon>
        <taxon>Sodalis</taxon>
    </lineage>
</organism>
<dbReference type="Pfam" id="PF04217">
    <property type="entry name" value="DUF412"/>
    <property type="match status" value="1"/>
</dbReference>
<evidence type="ECO:0000313" key="9">
    <source>
        <dbReference type="EMBL" id="TCL07200.1"/>
    </source>
</evidence>
<keyword evidence="3 8" id="KW-1003">Cell membrane</keyword>
<evidence type="ECO:0000256" key="1">
    <source>
        <dbReference type="ARBA" id="ARBA00004429"/>
    </source>
</evidence>
<protein>
    <recommendedName>
        <fullName evidence="8">UPF0208 membrane protein EZJ58_5514</fullName>
    </recommendedName>
</protein>
<comment type="subcellular location">
    <subcellularLocation>
        <location evidence="1">Cell inner membrane</location>
        <topology evidence="1">Multi-pass membrane protein</topology>
    </subcellularLocation>
    <subcellularLocation>
        <location evidence="8">Cell membrane</location>
        <topology evidence="8">Multi-pass membrane protein</topology>
    </subcellularLocation>
</comment>
<name>A0A4R1NRX4_9GAMM</name>
<dbReference type="EMBL" id="SJOI01000001">
    <property type="protein sequence ID" value="TCL07200.1"/>
    <property type="molecule type" value="Genomic_DNA"/>
</dbReference>
<evidence type="ECO:0000256" key="7">
    <source>
        <dbReference type="ARBA" id="ARBA00023136"/>
    </source>
</evidence>
<evidence type="ECO:0000256" key="5">
    <source>
        <dbReference type="ARBA" id="ARBA00022692"/>
    </source>
</evidence>
<dbReference type="OrthoDB" id="7066670at2"/>
<gene>
    <name evidence="9" type="ORF">EZJ58_5514</name>
</gene>
<keyword evidence="7 8" id="KW-0472">Membrane</keyword>
<comment type="similarity">
    <text evidence="2 8">Belongs to the UPF0208 family.</text>
</comment>
<accession>A0A4R1NRX4</accession>
<proteinExistence type="inferred from homology"/>